<feature type="domain" description="AGC-kinase C-terminal" evidence="11">
    <location>
        <begin position="677"/>
        <end position="739"/>
    </location>
</feature>
<sequence>MPKRRTRASRGCFQVAASSTPVIVNYDLPLGTADGSLTPHSINGENATEKRATNRFRLKLRSSSARLFSRLGLWNSRTSGASGDTFNDGNESSKNYKNILSPALLPRLSRKLSIFGPSTVIRRTKLKPRPGISNVDGVLPLMSLNISDDIAHSTSDHSTYMSTVFSKADYRSSLDGVSTSLMLAAQPADQNTVQAEPPHPSGQCGTSTQPLPQLKLQLSIVTVEATAAAKIFFETHFNSLLSGQDAREQRLRELHEHFYTLPFTEEEQNSIKKAWIAQESEHLRQTRVLKSHSNRFNHHKDTISVAGYEPIKVLGQGSFGIVRLVKKKMSFAKTPPTDEKGTSEDPQHVYAMKVIRKSEMIKLCQEGHIRAEREFLASSERSKWIVPLIASFQDTGNLYLIMEYEVGGDFFNLLIRHGVLSERDAVWYISEMILCVEEAHRLGWIHRDVKPENFLISANGHLKIADFGLAFDGHWAHNQAYFQNHRYSLLEKLGIEVDGDTKDELYQRNVQGDPPHAFGGGHVLDWRNRNEKRRFARSIVGTSQYMAPEIIAGEAYDGRCDYWSIGIILYECLYGMTPFYRENRHDTKRCILHHRTALEFPQERFSDLVISYHAIDLIQQLLQIKEFRLSSKQYRINDCFLWPDTVYNPMDPPDPYYKRRHVYPDDASDIKAHRLFRGIPWSEMLYEQPPYIPDVKNQADTSYFDEILNPELEIDKSEKRDADLASNQHSESQAAKEISCQTSHPNPIISQSTFNVETNIKRTVSKKNGKESRGARDRILRDKNVGSTALDVRTRVAFMGYTWRRPKPVRDVLETKRGRCWFAD</sequence>
<evidence type="ECO:0000313" key="13">
    <source>
        <dbReference type="Proteomes" id="UP001201262"/>
    </source>
</evidence>
<evidence type="ECO:0000256" key="7">
    <source>
        <dbReference type="ARBA" id="ARBA00047899"/>
    </source>
</evidence>
<dbReference type="Pfam" id="PF00069">
    <property type="entry name" value="Pkinase"/>
    <property type="match status" value="2"/>
</dbReference>
<evidence type="ECO:0000256" key="5">
    <source>
        <dbReference type="ARBA" id="ARBA00022777"/>
    </source>
</evidence>
<dbReference type="GeneID" id="70251684"/>
<protein>
    <recommendedName>
        <fullName evidence="1">non-specific serine/threonine protein kinase</fullName>
        <ecNumber evidence="1">2.7.11.1</ecNumber>
    </recommendedName>
</protein>
<evidence type="ECO:0000256" key="3">
    <source>
        <dbReference type="ARBA" id="ARBA00022679"/>
    </source>
</evidence>
<dbReference type="InterPro" id="IPR000719">
    <property type="entry name" value="Prot_kinase_dom"/>
</dbReference>
<dbReference type="Gene3D" id="3.30.200.20">
    <property type="entry name" value="Phosphorylase Kinase, domain 1"/>
    <property type="match status" value="1"/>
</dbReference>
<accession>A0AAD4L2T6</accession>
<dbReference type="CDD" id="cd21742">
    <property type="entry name" value="MobB_NDR_LATS-like"/>
    <property type="match status" value="1"/>
</dbReference>
<evidence type="ECO:0000256" key="6">
    <source>
        <dbReference type="ARBA" id="ARBA00022840"/>
    </source>
</evidence>
<evidence type="ECO:0000256" key="9">
    <source>
        <dbReference type="SAM" id="MobiDB-lite"/>
    </source>
</evidence>
<feature type="region of interest" description="Disordered" evidence="9">
    <location>
        <begin position="719"/>
        <end position="749"/>
    </location>
</feature>
<comment type="caution">
    <text evidence="12">The sequence shown here is derived from an EMBL/GenBank/DDBJ whole genome shotgun (WGS) entry which is preliminary data.</text>
</comment>
<dbReference type="GO" id="GO:0035556">
    <property type="term" value="P:intracellular signal transduction"/>
    <property type="evidence" value="ECO:0007669"/>
    <property type="project" value="TreeGrafter"/>
</dbReference>
<dbReference type="InterPro" id="IPR050236">
    <property type="entry name" value="Ser_Thr_kinase_AGC"/>
</dbReference>
<keyword evidence="3" id="KW-0808">Transferase</keyword>
<evidence type="ECO:0000256" key="8">
    <source>
        <dbReference type="ARBA" id="ARBA00048679"/>
    </source>
</evidence>
<keyword evidence="6" id="KW-0067">ATP-binding</keyword>
<dbReference type="PROSITE" id="PS50011">
    <property type="entry name" value="PROTEIN_KINASE_DOM"/>
    <property type="match status" value="1"/>
</dbReference>
<keyword evidence="2" id="KW-0723">Serine/threonine-protein kinase</keyword>
<dbReference type="SUPFAM" id="SSF56112">
    <property type="entry name" value="Protein kinase-like (PK-like)"/>
    <property type="match status" value="1"/>
</dbReference>
<dbReference type="PROSITE" id="PS51285">
    <property type="entry name" value="AGC_KINASE_CTER"/>
    <property type="match status" value="1"/>
</dbReference>
<dbReference type="PANTHER" id="PTHR24356:SF400">
    <property type="entry name" value="SERINE_THREONINE-PROTEIN KINASE CBK1"/>
    <property type="match status" value="1"/>
</dbReference>
<dbReference type="Gene3D" id="1.10.510.10">
    <property type="entry name" value="Transferase(Phosphotransferase) domain 1"/>
    <property type="match status" value="1"/>
</dbReference>
<dbReference type="EMBL" id="JAJTJA010000001">
    <property type="protein sequence ID" value="KAH8704887.1"/>
    <property type="molecule type" value="Genomic_DNA"/>
</dbReference>
<evidence type="ECO:0000256" key="2">
    <source>
        <dbReference type="ARBA" id="ARBA00022527"/>
    </source>
</evidence>
<evidence type="ECO:0000256" key="4">
    <source>
        <dbReference type="ARBA" id="ARBA00022741"/>
    </source>
</evidence>
<dbReference type="Proteomes" id="UP001201262">
    <property type="component" value="Unassembled WGS sequence"/>
</dbReference>
<organism evidence="12 13">
    <name type="scientific">Talaromyces proteolyticus</name>
    <dbReference type="NCBI Taxonomy" id="1131652"/>
    <lineage>
        <taxon>Eukaryota</taxon>
        <taxon>Fungi</taxon>
        <taxon>Dikarya</taxon>
        <taxon>Ascomycota</taxon>
        <taxon>Pezizomycotina</taxon>
        <taxon>Eurotiomycetes</taxon>
        <taxon>Eurotiomycetidae</taxon>
        <taxon>Eurotiales</taxon>
        <taxon>Trichocomaceae</taxon>
        <taxon>Talaromyces</taxon>
        <taxon>Talaromyces sect. Bacilispori</taxon>
    </lineage>
</organism>
<dbReference type="InterPro" id="IPR011009">
    <property type="entry name" value="Kinase-like_dom_sf"/>
</dbReference>
<evidence type="ECO:0000256" key="1">
    <source>
        <dbReference type="ARBA" id="ARBA00012513"/>
    </source>
</evidence>
<keyword evidence="13" id="KW-1185">Reference proteome</keyword>
<feature type="region of interest" description="Disordered" evidence="9">
    <location>
        <begin position="188"/>
        <end position="208"/>
    </location>
</feature>
<dbReference type="GO" id="GO:0004674">
    <property type="term" value="F:protein serine/threonine kinase activity"/>
    <property type="evidence" value="ECO:0007669"/>
    <property type="project" value="UniProtKB-KW"/>
</dbReference>
<keyword evidence="5 12" id="KW-0418">Kinase</keyword>
<reference evidence="12" key="1">
    <citation type="submission" date="2021-12" db="EMBL/GenBank/DDBJ databases">
        <title>Convergent genome expansion in fungi linked to evolution of root-endophyte symbiosis.</title>
        <authorList>
            <consortium name="DOE Joint Genome Institute"/>
            <person name="Ke Y.-H."/>
            <person name="Bonito G."/>
            <person name="Liao H.-L."/>
            <person name="Looney B."/>
            <person name="Rojas-Flechas A."/>
            <person name="Nash J."/>
            <person name="Hameed K."/>
            <person name="Schadt C."/>
            <person name="Martin F."/>
            <person name="Crous P.W."/>
            <person name="Miettinen O."/>
            <person name="Magnuson J.K."/>
            <person name="Labbe J."/>
            <person name="Jacobson D."/>
            <person name="Doktycz M.J."/>
            <person name="Veneault-Fourrey C."/>
            <person name="Kuo A."/>
            <person name="Mondo S."/>
            <person name="Calhoun S."/>
            <person name="Riley R."/>
            <person name="Ohm R."/>
            <person name="LaButti K."/>
            <person name="Andreopoulos B."/>
            <person name="Pangilinan J."/>
            <person name="Nolan M."/>
            <person name="Tritt A."/>
            <person name="Clum A."/>
            <person name="Lipzen A."/>
            <person name="Daum C."/>
            <person name="Barry K."/>
            <person name="Grigoriev I.V."/>
            <person name="Vilgalys R."/>
        </authorList>
    </citation>
    <scope>NUCLEOTIDE SEQUENCE</scope>
    <source>
        <strain evidence="12">PMI_201</strain>
    </source>
</reference>
<dbReference type="AlphaFoldDB" id="A0AAD4L2T6"/>
<dbReference type="PANTHER" id="PTHR24356">
    <property type="entry name" value="SERINE/THREONINE-PROTEIN KINASE"/>
    <property type="match status" value="1"/>
</dbReference>
<comment type="catalytic activity">
    <reaction evidence="7">
        <text>L-threonyl-[protein] + ATP = O-phospho-L-threonyl-[protein] + ADP + H(+)</text>
        <dbReference type="Rhea" id="RHEA:46608"/>
        <dbReference type="Rhea" id="RHEA-COMP:11060"/>
        <dbReference type="Rhea" id="RHEA-COMP:11605"/>
        <dbReference type="ChEBI" id="CHEBI:15378"/>
        <dbReference type="ChEBI" id="CHEBI:30013"/>
        <dbReference type="ChEBI" id="CHEBI:30616"/>
        <dbReference type="ChEBI" id="CHEBI:61977"/>
        <dbReference type="ChEBI" id="CHEBI:456216"/>
        <dbReference type="EC" id="2.7.11.1"/>
    </reaction>
</comment>
<dbReference type="InterPro" id="IPR000961">
    <property type="entry name" value="AGC-kinase_C"/>
</dbReference>
<gene>
    <name evidence="12" type="ORF">BGW36DRAFT_434507</name>
</gene>
<dbReference type="SMART" id="SM00220">
    <property type="entry name" value="S_TKc"/>
    <property type="match status" value="1"/>
</dbReference>
<feature type="compositionally biased region" description="Polar residues" evidence="9">
    <location>
        <begin position="725"/>
        <end position="749"/>
    </location>
</feature>
<comment type="catalytic activity">
    <reaction evidence="8">
        <text>L-seryl-[protein] + ATP = O-phospho-L-seryl-[protein] + ADP + H(+)</text>
        <dbReference type="Rhea" id="RHEA:17989"/>
        <dbReference type="Rhea" id="RHEA-COMP:9863"/>
        <dbReference type="Rhea" id="RHEA-COMP:11604"/>
        <dbReference type="ChEBI" id="CHEBI:15378"/>
        <dbReference type="ChEBI" id="CHEBI:29999"/>
        <dbReference type="ChEBI" id="CHEBI:30616"/>
        <dbReference type="ChEBI" id="CHEBI:83421"/>
        <dbReference type="ChEBI" id="CHEBI:456216"/>
        <dbReference type="EC" id="2.7.11.1"/>
    </reaction>
</comment>
<proteinExistence type="predicted"/>
<keyword evidence="4" id="KW-0547">Nucleotide-binding</keyword>
<feature type="domain" description="Protein kinase" evidence="10">
    <location>
        <begin position="308"/>
        <end position="641"/>
    </location>
</feature>
<dbReference type="RefSeq" id="XP_046077508.1">
    <property type="nucleotide sequence ID" value="XM_046221397.1"/>
</dbReference>
<dbReference type="EC" id="2.7.11.1" evidence="1"/>
<name>A0AAD4L2T6_9EURO</name>
<evidence type="ECO:0000259" key="10">
    <source>
        <dbReference type="PROSITE" id="PS50011"/>
    </source>
</evidence>
<dbReference type="GO" id="GO:0005524">
    <property type="term" value="F:ATP binding"/>
    <property type="evidence" value="ECO:0007669"/>
    <property type="project" value="UniProtKB-KW"/>
</dbReference>
<evidence type="ECO:0000259" key="11">
    <source>
        <dbReference type="PROSITE" id="PS51285"/>
    </source>
</evidence>
<evidence type="ECO:0000313" key="12">
    <source>
        <dbReference type="EMBL" id="KAH8704887.1"/>
    </source>
</evidence>
<dbReference type="InterPro" id="IPR059233">
    <property type="entry name" value="MobB_NdrA/B/Cbk1"/>
</dbReference>